<gene>
    <name evidence="1" type="ORF">CANCADRAFT_124036</name>
</gene>
<proteinExistence type="predicted"/>
<evidence type="ECO:0000313" key="1">
    <source>
        <dbReference type="EMBL" id="ODV88522.1"/>
    </source>
</evidence>
<dbReference type="EMBL" id="KV453843">
    <property type="protein sequence ID" value="ODV88522.1"/>
    <property type="molecule type" value="Genomic_DNA"/>
</dbReference>
<sequence>MKCVGRDKGVRWRRLKGVIIDYIRKEGSELAIEVGVAGAASAQSWYRVCSFERVRYKRCKTLASLLNKFKRDPRNKNNPIDAPWQ</sequence>
<reference evidence="2" key="1">
    <citation type="submission" date="2016-02" db="EMBL/GenBank/DDBJ databases">
        <title>Comparative genomics of biotechnologically important yeasts.</title>
        <authorList>
            <consortium name="DOE Joint Genome Institute"/>
            <person name="Riley R."/>
            <person name="Haridas S."/>
            <person name="Wolfe K.H."/>
            <person name="Lopes M.R."/>
            <person name="Hittinger C.T."/>
            <person name="Goker M."/>
            <person name="Salamov A."/>
            <person name="Wisecaver J."/>
            <person name="Long T.M."/>
            <person name="Aerts A.L."/>
            <person name="Barry K."/>
            <person name="Choi C."/>
            <person name="Clum A."/>
            <person name="Coughlan A.Y."/>
            <person name="Deshpande S."/>
            <person name="Douglass A.P."/>
            <person name="Hanson S.J."/>
            <person name="Klenk H.-P."/>
            <person name="Labutti K."/>
            <person name="Lapidus A."/>
            <person name="Lindquist E."/>
            <person name="Lipzen A."/>
            <person name="Meier-Kolthoff J.P."/>
            <person name="Ohm R.A."/>
            <person name="Otillar R.P."/>
            <person name="Pangilinan J."/>
            <person name="Peng Y."/>
            <person name="Rokas A."/>
            <person name="Rosa C.A."/>
            <person name="Scheuner C."/>
            <person name="Sibirny A.A."/>
            <person name="Slot J.C."/>
            <person name="Stielow J.B."/>
            <person name="Sun H."/>
            <person name="Kurtzman C.P."/>
            <person name="Blackwell M."/>
            <person name="Jeffries T.W."/>
            <person name="Grigoriev I.V."/>
        </authorList>
    </citation>
    <scope>NUCLEOTIDE SEQUENCE [LARGE SCALE GENOMIC DNA]</scope>
    <source>
        <strain evidence="2">NRRL Y-17796</strain>
    </source>
</reference>
<keyword evidence="2" id="KW-1185">Reference proteome</keyword>
<dbReference type="Proteomes" id="UP000095023">
    <property type="component" value="Unassembled WGS sequence"/>
</dbReference>
<dbReference type="AlphaFoldDB" id="A0A1E4T9U2"/>
<protein>
    <submittedName>
        <fullName evidence="1">Uncharacterized protein</fullName>
    </submittedName>
</protein>
<evidence type="ECO:0000313" key="2">
    <source>
        <dbReference type="Proteomes" id="UP000095023"/>
    </source>
</evidence>
<accession>A0A1E4T9U2</accession>
<organism evidence="1 2">
    <name type="scientific">Tortispora caseinolytica NRRL Y-17796</name>
    <dbReference type="NCBI Taxonomy" id="767744"/>
    <lineage>
        <taxon>Eukaryota</taxon>
        <taxon>Fungi</taxon>
        <taxon>Dikarya</taxon>
        <taxon>Ascomycota</taxon>
        <taxon>Saccharomycotina</taxon>
        <taxon>Trigonopsidomycetes</taxon>
        <taxon>Trigonopsidales</taxon>
        <taxon>Trigonopsidaceae</taxon>
        <taxon>Tortispora</taxon>
    </lineage>
</organism>
<name>A0A1E4T9U2_9ASCO</name>